<dbReference type="PANTHER" id="PTHR12151">
    <property type="entry name" value="ELECTRON TRANSPORT PROTIN SCO1/SENC FAMILY MEMBER"/>
    <property type="match status" value="1"/>
</dbReference>
<keyword evidence="4 8" id="KW-0999">Mitochondrion inner membrane</keyword>
<feature type="compositionally biased region" description="Basic and acidic residues" evidence="11">
    <location>
        <begin position="37"/>
        <end position="51"/>
    </location>
</feature>
<name>G7E5R0_MIXOS</name>
<comment type="caution">
    <text evidence="12">The sequence shown here is derived from an EMBL/GenBank/DDBJ whole genome shotgun (WGS) entry which is preliminary data.</text>
</comment>
<dbReference type="RefSeq" id="XP_014569304.1">
    <property type="nucleotide sequence ID" value="XM_014713818.1"/>
</dbReference>
<reference evidence="12 13" key="2">
    <citation type="journal article" date="2012" name="Open Biol.">
        <title>Characteristics of nucleosomes and linker DNA regions on the genome of the basidiomycete Mixia osmundae revealed by mono- and dinucleosome mapping.</title>
        <authorList>
            <person name="Nishida H."/>
            <person name="Kondo S."/>
            <person name="Matsumoto T."/>
            <person name="Suzuki Y."/>
            <person name="Yoshikawa H."/>
            <person name="Taylor T.D."/>
            <person name="Sugiyama J."/>
        </authorList>
    </citation>
    <scope>NUCLEOTIDE SEQUENCE [LARGE SCALE GENOMIC DNA]</scope>
    <source>
        <strain evidence="13">CBS 9802 / IAM 14324 / JCM 22182 / KY 12970</strain>
    </source>
</reference>
<dbReference type="FunCoup" id="G7E5R0">
    <property type="interactions" value="169"/>
</dbReference>
<dbReference type="Proteomes" id="UP000009131">
    <property type="component" value="Unassembled WGS sequence"/>
</dbReference>
<dbReference type="OrthoDB" id="270009at2759"/>
<dbReference type="GO" id="GO:0005743">
    <property type="term" value="C:mitochondrial inner membrane"/>
    <property type="evidence" value="ECO:0007669"/>
    <property type="project" value="UniProtKB-SubCell"/>
</dbReference>
<evidence type="ECO:0000313" key="13">
    <source>
        <dbReference type="Proteomes" id="UP000009131"/>
    </source>
</evidence>
<keyword evidence="10" id="KW-1015">Disulfide bond</keyword>
<evidence type="ECO:0000256" key="4">
    <source>
        <dbReference type="ARBA" id="ARBA00022792"/>
    </source>
</evidence>
<feature type="binding site" evidence="9">
    <location>
        <position position="142"/>
    </location>
    <ligand>
        <name>Cu cation</name>
        <dbReference type="ChEBI" id="CHEBI:23378"/>
    </ligand>
</feature>
<proteinExistence type="inferred from homology"/>
<dbReference type="FunFam" id="3.40.30.10:FF:000013">
    <property type="entry name" value="Blast:Protein SCO1 homolog, mitochondrial"/>
    <property type="match status" value="1"/>
</dbReference>
<accession>G7E5R0</accession>
<keyword evidence="6 8" id="KW-0496">Mitochondrion</keyword>
<keyword evidence="3 9" id="KW-0479">Metal-binding</keyword>
<evidence type="ECO:0000256" key="1">
    <source>
        <dbReference type="ARBA" id="ARBA00004273"/>
    </source>
</evidence>
<keyword evidence="13" id="KW-1185">Reference proteome</keyword>
<dbReference type="HOGENOM" id="CLU_050131_0_2_1"/>
<feature type="disulfide bond" description="Redox-active" evidence="10">
    <location>
        <begin position="138"/>
        <end position="142"/>
    </location>
</feature>
<dbReference type="PIRSF" id="PIRSF037736">
    <property type="entry name" value="SCO1"/>
    <property type="match status" value="1"/>
</dbReference>
<reference evidence="12 13" key="1">
    <citation type="journal article" date="2011" name="J. Gen. Appl. Microbiol.">
        <title>Draft genome sequencing of the enigmatic basidiomycete Mixia osmundae.</title>
        <authorList>
            <person name="Nishida H."/>
            <person name="Nagatsuka Y."/>
            <person name="Sugiyama J."/>
        </authorList>
    </citation>
    <scope>NUCLEOTIDE SEQUENCE [LARGE SCALE GENOMIC DNA]</scope>
    <source>
        <strain evidence="13">CBS 9802 / IAM 14324 / JCM 22182 / KY 12970</strain>
    </source>
</reference>
<evidence type="ECO:0000256" key="2">
    <source>
        <dbReference type="ARBA" id="ARBA00010996"/>
    </source>
</evidence>
<dbReference type="STRING" id="764103.G7E5R0"/>
<dbReference type="GO" id="GO:0016531">
    <property type="term" value="F:copper chaperone activity"/>
    <property type="evidence" value="ECO:0007669"/>
    <property type="project" value="InterPro"/>
</dbReference>
<evidence type="ECO:0000313" key="12">
    <source>
        <dbReference type="EMBL" id="GAA98170.1"/>
    </source>
</evidence>
<dbReference type="OMA" id="MLYFRVE"/>
<gene>
    <name evidence="12" type="primary">Mo04853</name>
    <name evidence="12" type="ORF">E5Q_04853</name>
</gene>
<sequence>MSTPMRLLRPSLAKLAPCSCQTVLHRRAFSSSRISRRPADPSDDAGGRAERIRDRAAVGPFTLRAGAVFALTGAGLYLYFQNEKSKLQERKKQEMANQKIGRPKIGGSFKLQTTDGKDFTQDDILGGFHLIYFGFTNCPDICPEELDKMGKVVDEIERIHGSGTIRPIFVTCDPARDSREAVGEYLKDFHPRMVGLTGSYDDIKRACKVYRVYFSTPPNAKSTDDYLVDHSIFFYLMDPEGAFVDAFGRSFTKEDVQTKTDGYIREYKGGKRWKE</sequence>
<dbReference type="GO" id="GO:0005507">
    <property type="term" value="F:copper ion binding"/>
    <property type="evidence" value="ECO:0007669"/>
    <property type="project" value="InterPro"/>
</dbReference>
<evidence type="ECO:0000256" key="8">
    <source>
        <dbReference type="PIRNR" id="PIRNR037736"/>
    </source>
</evidence>
<evidence type="ECO:0000256" key="7">
    <source>
        <dbReference type="ARBA" id="ARBA00023136"/>
    </source>
</evidence>
<evidence type="ECO:0008006" key="14">
    <source>
        <dbReference type="Google" id="ProtNLM"/>
    </source>
</evidence>
<evidence type="ECO:0000256" key="3">
    <source>
        <dbReference type="ARBA" id="ARBA00022723"/>
    </source>
</evidence>
<feature type="region of interest" description="Disordered" evidence="11">
    <location>
        <begin position="31"/>
        <end position="51"/>
    </location>
</feature>
<feature type="binding site" evidence="9">
    <location>
        <position position="230"/>
    </location>
    <ligand>
        <name>Cu cation</name>
        <dbReference type="ChEBI" id="CHEBI:23378"/>
    </ligand>
</feature>
<feature type="binding site" evidence="9">
    <location>
        <position position="138"/>
    </location>
    <ligand>
        <name>Cu cation</name>
        <dbReference type="ChEBI" id="CHEBI:23378"/>
    </ligand>
</feature>
<dbReference type="CDD" id="cd02968">
    <property type="entry name" value="SCO"/>
    <property type="match status" value="1"/>
</dbReference>
<evidence type="ECO:0000256" key="5">
    <source>
        <dbReference type="ARBA" id="ARBA00023008"/>
    </source>
</evidence>
<dbReference type="InterPro" id="IPR003782">
    <property type="entry name" value="SCO1/SenC"/>
</dbReference>
<dbReference type="InterPro" id="IPR017276">
    <property type="entry name" value="Synth_of_cyt-c-oxidase_Sco1/2"/>
</dbReference>
<evidence type="ECO:0000256" key="9">
    <source>
        <dbReference type="PIRSR" id="PIRSR037736-1"/>
    </source>
</evidence>
<evidence type="ECO:0000256" key="10">
    <source>
        <dbReference type="PIRSR" id="PIRSR603782-2"/>
    </source>
</evidence>
<keyword evidence="7" id="KW-0472">Membrane</keyword>
<organism evidence="12 13">
    <name type="scientific">Mixia osmundae (strain CBS 9802 / IAM 14324 / JCM 22182 / KY 12970)</name>
    <dbReference type="NCBI Taxonomy" id="764103"/>
    <lineage>
        <taxon>Eukaryota</taxon>
        <taxon>Fungi</taxon>
        <taxon>Dikarya</taxon>
        <taxon>Basidiomycota</taxon>
        <taxon>Pucciniomycotina</taxon>
        <taxon>Mixiomycetes</taxon>
        <taxon>Mixiales</taxon>
        <taxon>Mixiaceae</taxon>
        <taxon>Mixia</taxon>
    </lineage>
</organism>
<dbReference type="GO" id="GO:0033617">
    <property type="term" value="P:mitochondrial respiratory chain complex IV assembly"/>
    <property type="evidence" value="ECO:0007669"/>
    <property type="project" value="TreeGrafter"/>
</dbReference>
<dbReference type="EMBL" id="BABT02000150">
    <property type="protein sequence ID" value="GAA98170.1"/>
    <property type="molecule type" value="Genomic_DNA"/>
</dbReference>
<protein>
    <recommendedName>
        <fullName evidence="14">Thioredoxin domain-containing protein</fullName>
    </recommendedName>
</protein>
<comment type="similarity">
    <text evidence="2 8">Belongs to the SCO1/2 family.</text>
</comment>
<evidence type="ECO:0000256" key="11">
    <source>
        <dbReference type="SAM" id="MobiDB-lite"/>
    </source>
</evidence>
<dbReference type="SUPFAM" id="SSF52833">
    <property type="entry name" value="Thioredoxin-like"/>
    <property type="match status" value="1"/>
</dbReference>
<dbReference type="PANTHER" id="PTHR12151:SF5">
    <property type="entry name" value="AT19154P"/>
    <property type="match status" value="1"/>
</dbReference>
<dbReference type="InterPro" id="IPR036249">
    <property type="entry name" value="Thioredoxin-like_sf"/>
</dbReference>
<comment type="subcellular location">
    <subcellularLocation>
        <location evidence="1 8">Mitochondrion inner membrane</location>
    </subcellularLocation>
</comment>
<dbReference type="eggNOG" id="KOG2792">
    <property type="taxonomic scope" value="Eukaryota"/>
</dbReference>
<dbReference type="Gene3D" id="3.40.30.10">
    <property type="entry name" value="Glutaredoxin"/>
    <property type="match status" value="1"/>
</dbReference>
<dbReference type="AlphaFoldDB" id="G7E5R0"/>
<dbReference type="GO" id="GO:0006878">
    <property type="term" value="P:intracellular copper ion homeostasis"/>
    <property type="evidence" value="ECO:0007669"/>
    <property type="project" value="UniProtKB-UniRule"/>
</dbReference>
<evidence type="ECO:0000256" key="6">
    <source>
        <dbReference type="ARBA" id="ARBA00023128"/>
    </source>
</evidence>
<dbReference type="InParanoid" id="G7E5R0"/>
<dbReference type="Pfam" id="PF02630">
    <property type="entry name" value="SCO1-SenC"/>
    <property type="match status" value="1"/>
</dbReference>
<keyword evidence="5 9" id="KW-0186">Copper</keyword>